<name>A0A1G9GBP7_9BACL</name>
<evidence type="ECO:0000313" key="5">
    <source>
        <dbReference type="Proteomes" id="UP000199008"/>
    </source>
</evidence>
<dbReference type="EMBL" id="FNFY01000016">
    <property type="protein sequence ID" value="SDK98154.1"/>
    <property type="molecule type" value="Genomic_DNA"/>
</dbReference>
<reference evidence="5" key="1">
    <citation type="submission" date="2016-10" db="EMBL/GenBank/DDBJ databases">
        <authorList>
            <person name="Varghese N."/>
            <person name="Submissions S."/>
        </authorList>
    </citation>
    <scope>NUCLEOTIDE SEQUENCE [LARGE SCALE GENOMIC DNA]</scope>
    <source>
        <strain evidence="5">CGMCC 1.8895</strain>
    </source>
</reference>
<accession>A0A1G9GBP7</accession>
<dbReference type="Pfam" id="PF13349">
    <property type="entry name" value="DUF4097"/>
    <property type="match status" value="1"/>
</dbReference>
<feature type="domain" description="DUF4097" evidence="2">
    <location>
        <begin position="150"/>
        <end position="355"/>
    </location>
</feature>
<keyword evidence="5" id="KW-1185">Reference proteome</keyword>
<organism evidence="4 5">
    <name type="scientific">Lacicoccus qingdaonensis</name>
    <dbReference type="NCBI Taxonomy" id="576118"/>
    <lineage>
        <taxon>Bacteria</taxon>
        <taxon>Bacillati</taxon>
        <taxon>Bacillota</taxon>
        <taxon>Bacilli</taxon>
        <taxon>Bacillales</taxon>
        <taxon>Salinicoccaceae</taxon>
        <taxon>Lacicoccus</taxon>
    </lineage>
</organism>
<feature type="domain" description="YvlB/LiaX N-terminal" evidence="3">
    <location>
        <begin position="4"/>
        <end position="32"/>
    </location>
</feature>
<gene>
    <name evidence="4" type="ORF">SAMN05216216_11641</name>
</gene>
<evidence type="ECO:0000256" key="1">
    <source>
        <dbReference type="SAM" id="MobiDB-lite"/>
    </source>
</evidence>
<protein>
    <submittedName>
        <fullName evidence="4">DUF4097 and DUF4098 domain-containing protein YvlB</fullName>
    </submittedName>
</protein>
<sequence length="399" mass="44732">MDSKERILKMLEEGKITSEEAIRLMETMDEKDSGSQSAAKEDTGGRHRTDKDEEYWDGGMFNDLYKQFMGEVNKYVKSDKINEKYRDVNERANKTYKDVRSKFDNSQQASQLFKSVEKAFDSVKTTSFDSMFAGGAKNRLIETIDEEYSSISIDITNGNINIVPTDRVQTAKFEVTPFYRKLDNKRNYFKDIICEVKNGELVIVSDIRAAKVNVELNLNPETIKRMIISGSNGDVSMKNQEIKDLTVDLLNGDVNLEETVTDQAYVRTSRGNITVTQGAYGNVELVSMVGTINTDQFNAKDITVSANGSVNLTLQNTTESATINTNMGSVNLSIPQGRALEGRLSTVVGQLNYPPEVDARFMKHQDFGLKELMLVNDTDEPGLFIEVSTKFGSVTLHRS</sequence>
<dbReference type="Pfam" id="PF22746">
    <property type="entry name" value="SHOCT-like_DUF2089-C"/>
    <property type="match status" value="1"/>
</dbReference>
<evidence type="ECO:0000259" key="2">
    <source>
        <dbReference type="Pfam" id="PF13349"/>
    </source>
</evidence>
<evidence type="ECO:0000313" key="4">
    <source>
        <dbReference type="EMBL" id="SDK98154.1"/>
    </source>
</evidence>
<dbReference type="AlphaFoldDB" id="A0A1G9GBP7"/>
<dbReference type="InterPro" id="IPR053959">
    <property type="entry name" value="YvlB/LiaX_N"/>
</dbReference>
<proteinExistence type="predicted"/>
<feature type="region of interest" description="Disordered" evidence="1">
    <location>
        <begin position="24"/>
        <end position="51"/>
    </location>
</feature>
<dbReference type="InterPro" id="IPR025164">
    <property type="entry name" value="Toastrack_DUF4097"/>
</dbReference>
<dbReference type="STRING" id="576118.SAMN05216216_11641"/>
<dbReference type="OrthoDB" id="2240743at2"/>
<dbReference type="Gene3D" id="2.160.20.120">
    <property type="match status" value="1"/>
</dbReference>
<dbReference type="RefSeq" id="WP_092986840.1">
    <property type="nucleotide sequence ID" value="NZ_FNFY01000016.1"/>
</dbReference>
<dbReference type="Proteomes" id="UP000199008">
    <property type="component" value="Unassembled WGS sequence"/>
</dbReference>
<evidence type="ECO:0000259" key="3">
    <source>
        <dbReference type="Pfam" id="PF22746"/>
    </source>
</evidence>